<comment type="caution">
    <text evidence="1">The sequence shown here is derived from an EMBL/GenBank/DDBJ whole genome shotgun (WGS) entry which is preliminary data.</text>
</comment>
<dbReference type="AlphaFoldDB" id="A0A8B6GWE9"/>
<keyword evidence="2" id="KW-1185">Reference proteome</keyword>
<reference evidence="1" key="1">
    <citation type="submission" date="2018-11" db="EMBL/GenBank/DDBJ databases">
        <authorList>
            <person name="Alioto T."/>
            <person name="Alioto T."/>
        </authorList>
    </citation>
    <scope>NUCLEOTIDE SEQUENCE</scope>
</reference>
<dbReference type="OrthoDB" id="5986132at2759"/>
<protein>
    <submittedName>
        <fullName evidence="1">Uncharacterized protein</fullName>
    </submittedName>
</protein>
<organism evidence="1 2">
    <name type="scientific">Mytilus galloprovincialis</name>
    <name type="common">Mediterranean mussel</name>
    <dbReference type="NCBI Taxonomy" id="29158"/>
    <lineage>
        <taxon>Eukaryota</taxon>
        <taxon>Metazoa</taxon>
        <taxon>Spiralia</taxon>
        <taxon>Lophotrochozoa</taxon>
        <taxon>Mollusca</taxon>
        <taxon>Bivalvia</taxon>
        <taxon>Autobranchia</taxon>
        <taxon>Pteriomorphia</taxon>
        <taxon>Mytilida</taxon>
        <taxon>Mytiloidea</taxon>
        <taxon>Mytilidae</taxon>
        <taxon>Mytilinae</taxon>
        <taxon>Mytilus</taxon>
    </lineage>
</organism>
<dbReference type="Proteomes" id="UP000596742">
    <property type="component" value="Unassembled WGS sequence"/>
</dbReference>
<gene>
    <name evidence="1" type="ORF">MGAL_10B019740</name>
</gene>
<evidence type="ECO:0000313" key="2">
    <source>
        <dbReference type="Proteomes" id="UP000596742"/>
    </source>
</evidence>
<name>A0A8B6GWE9_MYTGA</name>
<dbReference type="EMBL" id="UYJE01009100">
    <property type="protein sequence ID" value="VDI70024.1"/>
    <property type="molecule type" value="Genomic_DNA"/>
</dbReference>
<proteinExistence type="predicted"/>
<accession>A0A8B6GWE9</accession>
<sequence>MEEEPSTSSGIKRSLPQELQDEIDKIVLKQPRTTGKTSRFRRGSEKMVGCWCMPTERNILSHQEICCSNFKKKLCYTLSIKHKLETQTFLTHLQKYPKTNKSFLNYEGVNNNKVNHGYRKAKYDYKIKSLLDFSKLFLQSHMAHYTGLDDTCDSSALLGLILNIDQFKPGVKYVADDVRQDIRNPWAHCDLTEWNTVKYLHSFRLMKNLVKDLKLRLNEESQIIGEIEKWEVNGPRFLSGTTYGFELVNEFRQQTRALAEYSQLVATETDSNFINMVNELKKLKSSSSIT</sequence>
<evidence type="ECO:0000313" key="1">
    <source>
        <dbReference type="EMBL" id="VDI70024.1"/>
    </source>
</evidence>